<keyword evidence="5" id="KW-1185">Reference proteome</keyword>
<evidence type="ECO:0000256" key="1">
    <source>
        <dbReference type="ARBA" id="ARBA00022737"/>
    </source>
</evidence>
<dbReference type="Pfam" id="PF13424">
    <property type="entry name" value="TPR_12"/>
    <property type="match status" value="2"/>
</dbReference>
<dbReference type="Gene3D" id="1.25.40.10">
    <property type="entry name" value="Tetratricopeptide repeat domain"/>
    <property type="match status" value="1"/>
</dbReference>
<dbReference type="SUPFAM" id="SSF48452">
    <property type="entry name" value="TPR-like"/>
    <property type="match status" value="1"/>
</dbReference>
<dbReference type="OrthoDB" id="1658288at2759"/>
<dbReference type="InterPro" id="IPR019734">
    <property type="entry name" value="TPR_rpt"/>
</dbReference>
<dbReference type="EMBL" id="ASPP01007148">
    <property type="protein sequence ID" value="ETO27606.1"/>
    <property type="molecule type" value="Genomic_DNA"/>
</dbReference>
<dbReference type="SMART" id="SM00028">
    <property type="entry name" value="TPR"/>
    <property type="match status" value="4"/>
</dbReference>
<dbReference type="Proteomes" id="UP000023152">
    <property type="component" value="Unassembled WGS sequence"/>
</dbReference>
<dbReference type="AlphaFoldDB" id="X6NNM5"/>
<feature type="repeat" description="TPR" evidence="3">
    <location>
        <begin position="85"/>
        <end position="118"/>
    </location>
</feature>
<proteinExistence type="predicted"/>
<feature type="repeat" description="TPR" evidence="3">
    <location>
        <begin position="127"/>
        <end position="160"/>
    </location>
</feature>
<evidence type="ECO:0000313" key="5">
    <source>
        <dbReference type="Proteomes" id="UP000023152"/>
    </source>
</evidence>
<dbReference type="PROSITE" id="PS50293">
    <property type="entry name" value="TPR_REGION"/>
    <property type="match status" value="1"/>
</dbReference>
<dbReference type="PANTHER" id="PTHR45641:SF19">
    <property type="entry name" value="NEPHROCYSTIN-3"/>
    <property type="match status" value="1"/>
</dbReference>
<dbReference type="InterPro" id="IPR011990">
    <property type="entry name" value="TPR-like_helical_dom_sf"/>
</dbReference>
<organism evidence="4 5">
    <name type="scientific">Reticulomyxa filosa</name>
    <dbReference type="NCBI Taxonomy" id="46433"/>
    <lineage>
        <taxon>Eukaryota</taxon>
        <taxon>Sar</taxon>
        <taxon>Rhizaria</taxon>
        <taxon>Retaria</taxon>
        <taxon>Foraminifera</taxon>
        <taxon>Monothalamids</taxon>
        <taxon>Reticulomyxidae</taxon>
        <taxon>Reticulomyxa</taxon>
    </lineage>
</organism>
<accession>X6NNM5</accession>
<keyword evidence="1" id="KW-0677">Repeat</keyword>
<evidence type="ECO:0000256" key="2">
    <source>
        <dbReference type="ARBA" id="ARBA00022803"/>
    </source>
</evidence>
<evidence type="ECO:0000313" key="4">
    <source>
        <dbReference type="EMBL" id="ETO27606.1"/>
    </source>
</evidence>
<comment type="caution">
    <text evidence="4">The sequence shown here is derived from an EMBL/GenBank/DDBJ whole genome shotgun (WGS) entry which is preliminary data.</text>
</comment>
<gene>
    <name evidence="4" type="ORF">RFI_09525</name>
</gene>
<reference evidence="4 5" key="1">
    <citation type="journal article" date="2013" name="Curr. Biol.">
        <title>The Genome of the Foraminiferan Reticulomyxa filosa.</title>
        <authorList>
            <person name="Glockner G."/>
            <person name="Hulsmann N."/>
            <person name="Schleicher M."/>
            <person name="Noegel A.A."/>
            <person name="Eichinger L."/>
            <person name="Gallinger C."/>
            <person name="Pawlowski J."/>
            <person name="Sierra R."/>
            <person name="Euteneuer U."/>
            <person name="Pillet L."/>
            <person name="Moustafa A."/>
            <person name="Platzer M."/>
            <person name="Groth M."/>
            <person name="Szafranski K."/>
            <person name="Schliwa M."/>
        </authorList>
    </citation>
    <scope>NUCLEOTIDE SEQUENCE [LARGE SCALE GENOMIC DNA]</scope>
</reference>
<protein>
    <submittedName>
        <fullName evidence="4">Uncharacterized protein</fullName>
    </submittedName>
</protein>
<keyword evidence="2 3" id="KW-0802">TPR repeat</keyword>
<name>X6NNM5_RETFI</name>
<sequence length="221" mass="25877">MEMYMLSIVKFNAKESMSILQHNYLLQIMPLSLHLHHDIFVQIQDLEAKAEYQSNVYMFRSAIVFLQKALRLAIDNFGSRHPYVGDLYNNLGNAHQSNREYEKAIECYEQALRVYLHTLGTIHSHIGNTYYNFGNTYFNQEYYDKAIQYHGFALKIRKKLLGIVNRDVGDSCWNLGLAFKRKGENQSALTCYEEAWKVYNVVLGEWNEETLQAKVQVRSLK</sequence>
<dbReference type="PANTHER" id="PTHR45641">
    <property type="entry name" value="TETRATRICOPEPTIDE REPEAT PROTEIN (AFU_ORTHOLOGUE AFUA_6G03870)"/>
    <property type="match status" value="1"/>
</dbReference>
<dbReference type="PROSITE" id="PS50005">
    <property type="entry name" value="TPR"/>
    <property type="match status" value="2"/>
</dbReference>
<evidence type="ECO:0000256" key="3">
    <source>
        <dbReference type="PROSITE-ProRule" id="PRU00339"/>
    </source>
</evidence>